<keyword evidence="2" id="KW-0812">Transmembrane</keyword>
<sequence length="286" mass="32343">MSLSGERSLSRYADVIMATAIPSQHEIALPYTNLDMKSIIYQYNEEPAYANLHIRPPTWQTPPPSDLYDSSDSISHGDVSEPPSPRTSHVVETLPMTLLDPLHSSSRQCKFDIGEEWEAFQLRKATSCPSSPNNNIRSESKIFTISLNSELATNSVVQGPSSPRPSKKQNVEEVKEQLPLRLLLTNQTVDATPDYQINPNPYNRINQKFHSTLQCPCFLFFFFLCCLPGLYYMQRSDIKYKSGEKETARMLGRRATIFFATGSIVGIIFLTVSIVFAVEYVRQFIS</sequence>
<reference evidence="3 4" key="1">
    <citation type="submission" date="2024-11" db="EMBL/GenBank/DDBJ databases">
        <title>Chromosome-level genome assembly of the freshwater bivalve Anodonta woodiana.</title>
        <authorList>
            <person name="Chen X."/>
        </authorList>
    </citation>
    <scope>NUCLEOTIDE SEQUENCE [LARGE SCALE GENOMIC DNA]</scope>
    <source>
        <strain evidence="3">MN2024</strain>
        <tissue evidence="3">Gills</tissue>
    </source>
</reference>
<proteinExistence type="predicted"/>
<accession>A0ABD3VRE0</accession>
<dbReference type="Proteomes" id="UP001634394">
    <property type="component" value="Unassembled WGS sequence"/>
</dbReference>
<evidence type="ECO:0000256" key="1">
    <source>
        <dbReference type="SAM" id="MobiDB-lite"/>
    </source>
</evidence>
<feature type="transmembrane region" description="Helical" evidence="2">
    <location>
        <begin position="255"/>
        <end position="278"/>
    </location>
</feature>
<keyword evidence="2" id="KW-0472">Membrane</keyword>
<evidence type="ECO:0000313" key="4">
    <source>
        <dbReference type="Proteomes" id="UP001634394"/>
    </source>
</evidence>
<protein>
    <submittedName>
        <fullName evidence="3">Uncharacterized protein</fullName>
    </submittedName>
</protein>
<comment type="caution">
    <text evidence="3">The sequence shown here is derived from an EMBL/GenBank/DDBJ whole genome shotgun (WGS) entry which is preliminary data.</text>
</comment>
<gene>
    <name evidence="3" type="ORF">ACJMK2_005743</name>
</gene>
<dbReference type="AlphaFoldDB" id="A0ABD3VRE0"/>
<feature type="region of interest" description="Disordered" evidence="1">
    <location>
        <begin position="54"/>
        <end position="88"/>
    </location>
</feature>
<evidence type="ECO:0000313" key="3">
    <source>
        <dbReference type="EMBL" id="KAL3864031.1"/>
    </source>
</evidence>
<feature type="transmembrane region" description="Helical" evidence="2">
    <location>
        <begin position="218"/>
        <end position="234"/>
    </location>
</feature>
<evidence type="ECO:0000256" key="2">
    <source>
        <dbReference type="SAM" id="Phobius"/>
    </source>
</evidence>
<keyword evidence="4" id="KW-1185">Reference proteome</keyword>
<organism evidence="3 4">
    <name type="scientific">Sinanodonta woodiana</name>
    <name type="common">Chinese pond mussel</name>
    <name type="synonym">Anodonta woodiana</name>
    <dbReference type="NCBI Taxonomy" id="1069815"/>
    <lineage>
        <taxon>Eukaryota</taxon>
        <taxon>Metazoa</taxon>
        <taxon>Spiralia</taxon>
        <taxon>Lophotrochozoa</taxon>
        <taxon>Mollusca</taxon>
        <taxon>Bivalvia</taxon>
        <taxon>Autobranchia</taxon>
        <taxon>Heteroconchia</taxon>
        <taxon>Palaeoheterodonta</taxon>
        <taxon>Unionida</taxon>
        <taxon>Unionoidea</taxon>
        <taxon>Unionidae</taxon>
        <taxon>Unioninae</taxon>
        <taxon>Sinanodonta</taxon>
    </lineage>
</organism>
<dbReference type="EMBL" id="JBJQND010000010">
    <property type="protein sequence ID" value="KAL3864031.1"/>
    <property type="molecule type" value="Genomic_DNA"/>
</dbReference>
<keyword evidence="2" id="KW-1133">Transmembrane helix</keyword>
<name>A0ABD3VRE0_SINWO</name>